<dbReference type="OrthoDB" id="26387at2759"/>
<keyword evidence="2" id="KW-1185">Reference proteome</keyword>
<name>A0A6A4GB35_9AGAR</name>
<accession>A0A6A4GB35</accession>
<organism evidence="1 2">
    <name type="scientific">Gymnopus androsaceus JB14</name>
    <dbReference type="NCBI Taxonomy" id="1447944"/>
    <lineage>
        <taxon>Eukaryota</taxon>
        <taxon>Fungi</taxon>
        <taxon>Dikarya</taxon>
        <taxon>Basidiomycota</taxon>
        <taxon>Agaricomycotina</taxon>
        <taxon>Agaricomycetes</taxon>
        <taxon>Agaricomycetidae</taxon>
        <taxon>Agaricales</taxon>
        <taxon>Marasmiineae</taxon>
        <taxon>Omphalotaceae</taxon>
        <taxon>Gymnopus</taxon>
    </lineage>
</organism>
<evidence type="ECO:0000313" key="2">
    <source>
        <dbReference type="Proteomes" id="UP000799118"/>
    </source>
</evidence>
<reference evidence="1" key="1">
    <citation type="journal article" date="2019" name="Environ. Microbiol.">
        <title>Fungal ecological strategies reflected in gene transcription - a case study of two litter decomposers.</title>
        <authorList>
            <person name="Barbi F."/>
            <person name="Kohler A."/>
            <person name="Barry K."/>
            <person name="Baskaran P."/>
            <person name="Daum C."/>
            <person name="Fauchery L."/>
            <person name="Ihrmark K."/>
            <person name="Kuo A."/>
            <person name="LaButti K."/>
            <person name="Lipzen A."/>
            <person name="Morin E."/>
            <person name="Grigoriev I.V."/>
            <person name="Henrissat B."/>
            <person name="Lindahl B."/>
            <person name="Martin F."/>
        </authorList>
    </citation>
    <scope>NUCLEOTIDE SEQUENCE</scope>
    <source>
        <strain evidence="1">JB14</strain>
    </source>
</reference>
<gene>
    <name evidence="1" type="ORF">BT96DRAFT_196115</name>
</gene>
<evidence type="ECO:0000313" key="1">
    <source>
        <dbReference type="EMBL" id="KAE9382704.1"/>
    </source>
</evidence>
<dbReference type="AlphaFoldDB" id="A0A6A4GB35"/>
<proteinExistence type="predicted"/>
<sequence length="170" mass="19043">MLSGDLIRILRSRNFCSIVLRNAESGPKDLVEAIPRSISNYLHRISVLQELPEKSRIGSALDFVLDTLSPDECPSQLSAARRRKTSIVSLSGKSFVILNAKWRKLPSARLRWQLISCDYRLLDTAQSMAQIDLGATACRAYDTFKGRLLSYHRVAAGSHAEPVLERIGWC</sequence>
<dbReference type="EMBL" id="ML771092">
    <property type="protein sequence ID" value="KAE9382704.1"/>
    <property type="molecule type" value="Genomic_DNA"/>
</dbReference>
<dbReference type="Proteomes" id="UP000799118">
    <property type="component" value="Unassembled WGS sequence"/>
</dbReference>
<protein>
    <submittedName>
        <fullName evidence="1">Uncharacterized protein</fullName>
    </submittedName>
</protein>